<dbReference type="EMBL" id="BBMR01000001">
    <property type="protein sequence ID" value="GAL17459.1"/>
    <property type="molecule type" value="Genomic_DNA"/>
</dbReference>
<gene>
    <name evidence="2" type="ORF">JCM19235_6008</name>
</gene>
<feature type="signal peptide" evidence="1">
    <location>
        <begin position="1"/>
        <end position="21"/>
    </location>
</feature>
<evidence type="ECO:0000256" key="1">
    <source>
        <dbReference type="SAM" id="SignalP"/>
    </source>
</evidence>
<keyword evidence="3" id="KW-1185">Reference proteome</keyword>
<dbReference type="AlphaFoldDB" id="A0A090RTD3"/>
<comment type="caution">
    <text evidence="2">The sequence shown here is derived from an EMBL/GenBank/DDBJ whole genome shotgun (WGS) entry which is preliminary data.</text>
</comment>
<evidence type="ECO:0000313" key="3">
    <source>
        <dbReference type="Proteomes" id="UP000029228"/>
    </source>
</evidence>
<protein>
    <submittedName>
        <fullName evidence="2">Putative exported protein</fullName>
    </submittedName>
</protein>
<dbReference type="Gene3D" id="2.60.40.4070">
    <property type="match status" value="1"/>
</dbReference>
<feature type="chain" id="PRO_5001862693" evidence="1">
    <location>
        <begin position="22"/>
        <end position="172"/>
    </location>
</feature>
<dbReference type="OrthoDB" id="195316at2"/>
<evidence type="ECO:0000313" key="2">
    <source>
        <dbReference type="EMBL" id="GAL17459.1"/>
    </source>
</evidence>
<dbReference type="Pfam" id="PF10029">
    <property type="entry name" value="DUF2271"/>
    <property type="match status" value="1"/>
</dbReference>
<name>A0A090RTD3_9VIBR</name>
<reference evidence="2 3" key="2">
    <citation type="submission" date="2014-09" db="EMBL/GenBank/DDBJ databases">
        <authorList>
            <consortium name="NBRP consortium"/>
            <person name="Sawabe T."/>
            <person name="Meirelles P."/>
            <person name="Nakanishi M."/>
            <person name="Sayaka M."/>
            <person name="Hattori M."/>
            <person name="Ohkuma M."/>
        </authorList>
    </citation>
    <scope>NUCLEOTIDE SEQUENCE [LARGE SCALE GENOMIC DNA]</scope>
    <source>
        <strain evidence="3">JCM19235</strain>
    </source>
</reference>
<dbReference type="Proteomes" id="UP000029228">
    <property type="component" value="Unassembled WGS sequence"/>
</dbReference>
<sequence>MKKTFSAALLASIMLVPNAFATELPKEATLEVKFELPELEVAMYARPYVAIWVEDDSGNVVKNIALWTGNQTEWLKDIRSWWRKFGRYNSDQIDGISSATRAAGNYTVHWDGTTDSGARALKGNYTLFTEVVREHGGRDIVRQPITLTDTDFVVTTEPKAEIGVIQIQYSSN</sequence>
<dbReference type="STRING" id="990268.JCM19235_6008"/>
<organism evidence="2 3">
    <name type="scientific">Vibrio maritimus</name>
    <dbReference type="NCBI Taxonomy" id="990268"/>
    <lineage>
        <taxon>Bacteria</taxon>
        <taxon>Pseudomonadati</taxon>
        <taxon>Pseudomonadota</taxon>
        <taxon>Gammaproteobacteria</taxon>
        <taxon>Vibrionales</taxon>
        <taxon>Vibrionaceae</taxon>
        <taxon>Vibrio</taxon>
    </lineage>
</organism>
<keyword evidence="1" id="KW-0732">Signal</keyword>
<reference evidence="2 3" key="1">
    <citation type="submission" date="2014-09" db="EMBL/GenBank/DDBJ databases">
        <title>Vibrio maritimus JCM 19235. (C45) whole genome shotgun sequence.</title>
        <authorList>
            <person name="Sawabe T."/>
            <person name="Meirelles P."/>
            <person name="Nakanishi M."/>
            <person name="Sayaka M."/>
            <person name="Hattori M."/>
            <person name="Ohkuma M."/>
        </authorList>
    </citation>
    <scope>NUCLEOTIDE SEQUENCE [LARGE SCALE GENOMIC DNA]</scope>
    <source>
        <strain evidence="3">JCM19235</strain>
    </source>
</reference>
<dbReference type="InterPro" id="IPR014469">
    <property type="entry name" value="DUF2271"/>
</dbReference>
<dbReference type="PIRSF" id="PIRSF014995">
    <property type="entry name" value="UCP014995"/>
    <property type="match status" value="1"/>
</dbReference>
<proteinExistence type="predicted"/>
<accession>A0A090RTD3</accession>